<dbReference type="Proteomes" id="UP000588098">
    <property type="component" value="Unassembled WGS sequence"/>
</dbReference>
<dbReference type="PIRSF" id="PIRSF036794">
    <property type="entry name" value="UCP_erythr_ester"/>
    <property type="match status" value="1"/>
</dbReference>
<dbReference type="InterPro" id="IPR052036">
    <property type="entry name" value="Hydrolase/PRTase-associated"/>
</dbReference>
<feature type="compositionally biased region" description="Basic and acidic residues" evidence="1">
    <location>
        <begin position="420"/>
        <end position="434"/>
    </location>
</feature>
<dbReference type="EMBL" id="JACHJL010000026">
    <property type="protein sequence ID" value="MBB5939692.1"/>
    <property type="molecule type" value="Genomic_DNA"/>
</dbReference>
<dbReference type="Gene3D" id="3.30.1870.10">
    <property type="entry name" value="EreA-like, domain 2"/>
    <property type="match status" value="1"/>
</dbReference>
<dbReference type="PANTHER" id="PTHR31299:SF0">
    <property type="entry name" value="ESTERASE, PUTATIVE (AFU_ORTHOLOGUE AFUA_1G05850)-RELATED"/>
    <property type="match status" value="1"/>
</dbReference>
<reference evidence="2 3" key="1">
    <citation type="submission" date="2020-08" db="EMBL/GenBank/DDBJ databases">
        <title>Genomic Encyclopedia of Type Strains, Phase III (KMG-III): the genomes of soil and plant-associated and newly described type strains.</title>
        <authorList>
            <person name="Whitman W."/>
        </authorList>
    </citation>
    <scope>NUCLEOTIDE SEQUENCE [LARGE SCALE GENOMIC DNA]</scope>
    <source>
        <strain evidence="2 3">CECT 8305</strain>
    </source>
</reference>
<evidence type="ECO:0000256" key="1">
    <source>
        <dbReference type="SAM" id="MobiDB-lite"/>
    </source>
</evidence>
<name>A0A7W9V283_9ACTN</name>
<dbReference type="EC" id="3.1.1.-" evidence="2"/>
<dbReference type="Gene3D" id="1.20.1440.30">
    <property type="entry name" value="Biosynthetic Protein domain"/>
    <property type="match status" value="1"/>
</dbReference>
<dbReference type="CDD" id="cd14728">
    <property type="entry name" value="Ere-like"/>
    <property type="match status" value="1"/>
</dbReference>
<keyword evidence="3" id="KW-1185">Reference proteome</keyword>
<evidence type="ECO:0000313" key="3">
    <source>
        <dbReference type="Proteomes" id="UP000588098"/>
    </source>
</evidence>
<sequence>MAISPEQHTAMQNWIRSTAHPLTTVGLSAPLDDLRPLLGMLDERTAVVGYGAGTRGAHELFALQVRIARLLVGEAGFRAVAFDQDWTLGVRLDTYVRTGAGDPVALLMSAEPFCRTAEVLALVRWMRAFNEAHPHDPVRFVGVSPHETGPSAYDTVADYVRRAAPELLDELESCYADLRPQGEMPAHTRHFRALSHRRAWCDRARAAHALVAGVPGSDGHAWALHTARVIVQFHELHDHDHDSLDPHNMAYYERSIAENVAWWHQHTGHKVLLWTSSSHSAKAHARAISFPPNPAHASRNAGSHLHAQFRDRYLSIGLTFGRGELATYADTPPHRVPRPAPPLVESVLGDEAAGDYLLNLRTAAPQPVTDWLVQTATFRAIGPRYDPDNDTAHHMTGGSLTEWFDVLVHRRHVTPARPLHRAEPSAKTRRDPPT</sequence>
<gene>
    <name evidence="2" type="ORF">FHS42_006788</name>
</gene>
<keyword evidence="2" id="KW-0378">Hydrolase</keyword>
<dbReference type="AlphaFoldDB" id="A0A7W9V283"/>
<dbReference type="SUPFAM" id="SSF159501">
    <property type="entry name" value="EreA/ChaN-like"/>
    <property type="match status" value="1"/>
</dbReference>
<dbReference type="Gene3D" id="3.40.1660.10">
    <property type="entry name" value="EreA-like (biosynthetic domain)"/>
    <property type="match status" value="1"/>
</dbReference>
<dbReference type="RefSeq" id="WP_184579199.1">
    <property type="nucleotide sequence ID" value="NZ_JACHJL010000026.1"/>
</dbReference>
<protein>
    <submittedName>
        <fullName evidence="2">Erythromycin esterase</fullName>
        <ecNumber evidence="2">3.1.1.-</ecNumber>
    </submittedName>
</protein>
<dbReference type="Pfam" id="PF05139">
    <property type="entry name" value="Erythro_esteras"/>
    <property type="match status" value="1"/>
</dbReference>
<accession>A0A7W9V283</accession>
<dbReference type="GO" id="GO:0046677">
    <property type="term" value="P:response to antibiotic"/>
    <property type="evidence" value="ECO:0007669"/>
    <property type="project" value="InterPro"/>
</dbReference>
<dbReference type="InterPro" id="IPR014622">
    <property type="entry name" value="UCP036794_erythomycin"/>
</dbReference>
<comment type="caution">
    <text evidence="2">The sequence shown here is derived from an EMBL/GenBank/DDBJ whole genome shotgun (WGS) entry which is preliminary data.</text>
</comment>
<dbReference type="PANTHER" id="PTHR31299">
    <property type="entry name" value="ESTERASE, PUTATIVE (AFU_ORTHOLOGUE AFUA_1G05850)-RELATED"/>
    <property type="match status" value="1"/>
</dbReference>
<evidence type="ECO:0000313" key="2">
    <source>
        <dbReference type="EMBL" id="MBB5939692.1"/>
    </source>
</evidence>
<dbReference type="InterPro" id="IPR007815">
    <property type="entry name" value="Emycin_Estase"/>
</dbReference>
<feature type="region of interest" description="Disordered" evidence="1">
    <location>
        <begin position="415"/>
        <end position="434"/>
    </location>
</feature>
<proteinExistence type="predicted"/>
<dbReference type="GO" id="GO:0016787">
    <property type="term" value="F:hydrolase activity"/>
    <property type="evidence" value="ECO:0007669"/>
    <property type="project" value="UniProtKB-KW"/>
</dbReference>
<organism evidence="2 3">
    <name type="scientific">Streptomyces zagrosensis</name>
    <dbReference type="NCBI Taxonomy" id="1042984"/>
    <lineage>
        <taxon>Bacteria</taxon>
        <taxon>Bacillati</taxon>
        <taxon>Actinomycetota</taxon>
        <taxon>Actinomycetes</taxon>
        <taxon>Kitasatosporales</taxon>
        <taxon>Streptomycetaceae</taxon>
        <taxon>Streptomyces</taxon>
    </lineage>
</organism>